<dbReference type="SUPFAM" id="SSF52096">
    <property type="entry name" value="ClpP/crotonase"/>
    <property type="match status" value="1"/>
</dbReference>
<comment type="similarity">
    <text evidence="1">Belongs to the enoyl-CoA hydratase/isomerase family.</text>
</comment>
<dbReference type="PANTHER" id="PTHR42964">
    <property type="entry name" value="ENOYL-COA HYDRATASE"/>
    <property type="match status" value="1"/>
</dbReference>
<comment type="caution">
    <text evidence="2">The sequence shown here is derived from an EMBL/GenBank/DDBJ whole genome shotgun (WGS) entry which is preliminary data.</text>
</comment>
<dbReference type="GO" id="GO:0016853">
    <property type="term" value="F:isomerase activity"/>
    <property type="evidence" value="ECO:0007669"/>
    <property type="project" value="UniProtKB-KW"/>
</dbReference>
<evidence type="ECO:0000313" key="2">
    <source>
        <dbReference type="EMBL" id="NNH03174.1"/>
    </source>
</evidence>
<dbReference type="RefSeq" id="WP_167037984.1">
    <property type="nucleotide sequence ID" value="NZ_BAAANA010000001.1"/>
</dbReference>
<accession>A0A7Y2LZV2</accession>
<keyword evidence="2" id="KW-0413">Isomerase</keyword>
<evidence type="ECO:0000256" key="1">
    <source>
        <dbReference type="ARBA" id="ARBA00005254"/>
    </source>
</evidence>
<proteinExistence type="inferred from homology"/>
<dbReference type="CDD" id="cd06558">
    <property type="entry name" value="crotonase-like"/>
    <property type="match status" value="1"/>
</dbReference>
<sequence>MSDLVLVEERGDVALVALNRPDKRNAISRALSFRLREALAELQRAKVVILTGEGPAFCAGVDLTERRDPNWADALGVDDAQHWLETLQAVHRHPAVVVAAVNGPAIGGGMTLVNASDLAVASERATFGAPELSFGSFPALSGSSAVKRLLPKHAAQLVFTARPVSAATAERWGLVNEVVEHDALRERAWELAESIAAWEAPALAFAKRALDELAALDWSRALEQGVLVSALTRRLA</sequence>
<dbReference type="Gene3D" id="3.90.226.10">
    <property type="entry name" value="2-enoyl-CoA Hydratase, Chain A, domain 1"/>
    <property type="match status" value="1"/>
</dbReference>
<name>A0A7Y2LZV2_9MICO</name>
<dbReference type="PANTHER" id="PTHR42964:SF1">
    <property type="entry name" value="POLYKETIDE BIOSYNTHESIS ENOYL-COA HYDRATASE PKSH-RELATED"/>
    <property type="match status" value="1"/>
</dbReference>
<dbReference type="Pfam" id="PF00378">
    <property type="entry name" value="ECH_1"/>
    <property type="match status" value="1"/>
</dbReference>
<dbReference type="Proteomes" id="UP000543598">
    <property type="component" value="Unassembled WGS sequence"/>
</dbReference>
<dbReference type="EMBL" id="JABEMB010000004">
    <property type="protein sequence ID" value="NNH03174.1"/>
    <property type="molecule type" value="Genomic_DNA"/>
</dbReference>
<reference evidence="2 3" key="1">
    <citation type="submission" date="2020-05" db="EMBL/GenBank/DDBJ databases">
        <title>MicrobeNet Type strains.</title>
        <authorList>
            <person name="Nicholson A.C."/>
        </authorList>
    </citation>
    <scope>NUCLEOTIDE SEQUENCE [LARGE SCALE GENOMIC DNA]</scope>
    <source>
        <strain evidence="2 3">JCM 14282</strain>
    </source>
</reference>
<dbReference type="InterPro" id="IPR029045">
    <property type="entry name" value="ClpP/crotonase-like_dom_sf"/>
</dbReference>
<dbReference type="GO" id="GO:0008300">
    <property type="term" value="P:isoprenoid catabolic process"/>
    <property type="evidence" value="ECO:0007669"/>
    <property type="project" value="TreeGrafter"/>
</dbReference>
<keyword evidence="3" id="KW-1185">Reference proteome</keyword>
<gene>
    <name evidence="2" type="ORF">HLA99_04815</name>
</gene>
<dbReference type="AlphaFoldDB" id="A0A7Y2LZV2"/>
<dbReference type="InterPro" id="IPR051683">
    <property type="entry name" value="Enoyl-CoA_Hydratase/Isomerase"/>
</dbReference>
<dbReference type="InterPro" id="IPR001753">
    <property type="entry name" value="Enoyl-CoA_hydra/iso"/>
</dbReference>
<evidence type="ECO:0000313" key="3">
    <source>
        <dbReference type="Proteomes" id="UP000543598"/>
    </source>
</evidence>
<protein>
    <submittedName>
        <fullName evidence="2">Enoyl-CoA hydratase/isomerase family protein</fullName>
    </submittedName>
</protein>
<organism evidence="2 3">
    <name type="scientific">Microbacterium ulmi</name>
    <dbReference type="NCBI Taxonomy" id="179095"/>
    <lineage>
        <taxon>Bacteria</taxon>
        <taxon>Bacillati</taxon>
        <taxon>Actinomycetota</taxon>
        <taxon>Actinomycetes</taxon>
        <taxon>Micrococcales</taxon>
        <taxon>Microbacteriaceae</taxon>
        <taxon>Microbacterium</taxon>
    </lineage>
</organism>